<accession>Q657U8</accession>
<dbReference type="Proteomes" id="UP000000763">
    <property type="component" value="Chromosome 1"/>
</dbReference>
<dbReference type="EMBL" id="AP002871">
    <property type="protein sequence ID" value="BAD44912.1"/>
    <property type="molecule type" value="Genomic_DNA"/>
</dbReference>
<feature type="compositionally biased region" description="Basic and acidic residues" evidence="1">
    <location>
        <begin position="92"/>
        <end position="102"/>
    </location>
</feature>
<reference evidence="4" key="3">
    <citation type="journal article" date="2008" name="Nucleic Acids Res.">
        <title>The rice annotation project database (RAP-DB): 2008 update.</title>
        <authorList>
            <consortium name="The rice annotation project (RAP)"/>
        </authorList>
    </citation>
    <scope>GENOME REANNOTATION</scope>
    <source>
        <strain evidence="4">cv. Nipponbare</strain>
    </source>
</reference>
<evidence type="ECO:0000313" key="4">
    <source>
        <dbReference type="Proteomes" id="UP000000763"/>
    </source>
</evidence>
<gene>
    <name evidence="2" type="ORF">P0475H04.36</name>
    <name evidence="3" type="ORF">P0552C05.15</name>
</gene>
<dbReference type="AlphaFoldDB" id="Q657U8"/>
<feature type="region of interest" description="Disordered" evidence="1">
    <location>
        <begin position="131"/>
        <end position="159"/>
    </location>
</feature>
<name>Q657U8_ORYSJ</name>
<evidence type="ECO:0000313" key="2">
    <source>
        <dbReference type="EMBL" id="BAD44912.1"/>
    </source>
</evidence>
<accession>Q657V5</accession>
<feature type="region of interest" description="Disordered" evidence="1">
    <location>
        <begin position="23"/>
        <end position="43"/>
    </location>
</feature>
<proteinExistence type="predicted"/>
<organism evidence="2">
    <name type="scientific">Oryza sativa subsp. japonica</name>
    <name type="common">Rice</name>
    <dbReference type="NCBI Taxonomy" id="39947"/>
    <lineage>
        <taxon>Eukaryota</taxon>
        <taxon>Viridiplantae</taxon>
        <taxon>Streptophyta</taxon>
        <taxon>Embryophyta</taxon>
        <taxon>Tracheophyta</taxon>
        <taxon>Spermatophyta</taxon>
        <taxon>Magnoliopsida</taxon>
        <taxon>Liliopsida</taxon>
        <taxon>Poales</taxon>
        <taxon>Poaceae</taxon>
        <taxon>BOP clade</taxon>
        <taxon>Oryzoideae</taxon>
        <taxon>Oryzeae</taxon>
        <taxon>Oryzinae</taxon>
        <taxon>Oryza</taxon>
        <taxon>Oryza sativa</taxon>
    </lineage>
</organism>
<evidence type="ECO:0000313" key="3">
    <source>
        <dbReference type="EMBL" id="BAD44922.1"/>
    </source>
</evidence>
<reference evidence="2" key="1">
    <citation type="journal article" date="2002" name="Nature">
        <title>The genome sequence and structure of rice chromosome 1.</title>
        <authorList>
            <person name="Sasaki T."/>
            <person name="Matsumoto T."/>
            <person name="Yamamoto K."/>
            <person name="Sakata K."/>
            <person name="Baba T."/>
            <person name="Katayose Y."/>
            <person name="Wu J."/>
            <person name="Niimura Y."/>
            <person name="Cheng Z."/>
            <person name="Nagamura Y."/>
            <person name="Antonio B.A."/>
            <person name="Kanamori H."/>
            <person name="Hosokawa S."/>
            <person name="Masukawa M."/>
            <person name="Arikawa K."/>
            <person name="Chiden Y."/>
            <person name="Hayashi M."/>
            <person name="Okamoto M."/>
            <person name="Ando T."/>
            <person name="Aoki H."/>
            <person name="Arita K."/>
            <person name="Hamada M."/>
            <person name="Harada C."/>
            <person name="Hijishita S."/>
            <person name="Honda M."/>
            <person name="Ichikawa Y."/>
            <person name="Idonuma A."/>
            <person name="Iijima M."/>
            <person name="Ikeda M."/>
            <person name="Ikeno M."/>
            <person name="Itoh S."/>
            <person name="Itoh T."/>
            <person name="Itoh Y."/>
            <person name="Itoh Y."/>
            <person name="Iwabuchi A."/>
            <person name="Kamiya K."/>
            <person name="Karasawa W."/>
            <person name="Katagiri S."/>
            <person name="Kikuta A."/>
            <person name="Kobayashi N."/>
            <person name="Kono I."/>
            <person name="Machita K."/>
            <person name="Maehara T."/>
            <person name="Mizuno H."/>
            <person name="Mizubayashi T."/>
            <person name="Mukai Y."/>
            <person name="Nagasaki H."/>
            <person name="Nakashima M."/>
            <person name="Nakama Y."/>
            <person name="Nakamichi Y."/>
            <person name="Nakamura M."/>
            <person name="Namiki N."/>
            <person name="Negishi M."/>
            <person name="Ohta I."/>
            <person name="Ono N."/>
            <person name="Saji S."/>
            <person name="Sakai K."/>
            <person name="Shibata M."/>
            <person name="Shimokawa T."/>
            <person name="Shomura A."/>
            <person name="Song J."/>
            <person name="Takazaki Y."/>
            <person name="Terasawa K."/>
            <person name="Tsuji K."/>
            <person name="Waki K."/>
            <person name="Yamagata H."/>
            <person name="Yamane H."/>
            <person name="Yoshiki S."/>
            <person name="Yoshihara R."/>
            <person name="Yukawa K."/>
            <person name="Zhong H."/>
            <person name="Iwama H."/>
            <person name="Endo T."/>
            <person name="Ito H."/>
            <person name="Hahn J.H."/>
            <person name="Kim H.I."/>
            <person name="Eun M.Y."/>
            <person name="Yano M."/>
            <person name="Jiang J."/>
            <person name="Gojobori T."/>
        </authorList>
    </citation>
    <scope>NUCLEOTIDE SEQUENCE</scope>
</reference>
<dbReference type="EMBL" id="AP002873">
    <property type="protein sequence ID" value="BAD44922.1"/>
    <property type="molecule type" value="Genomic_DNA"/>
</dbReference>
<reference evidence="4" key="2">
    <citation type="journal article" date="2005" name="Nature">
        <title>The map-based sequence of the rice genome.</title>
        <authorList>
            <consortium name="International rice genome sequencing project (IRGSP)"/>
            <person name="Matsumoto T."/>
            <person name="Wu J."/>
            <person name="Kanamori H."/>
            <person name="Katayose Y."/>
            <person name="Fujisawa M."/>
            <person name="Namiki N."/>
            <person name="Mizuno H."/>
            <person name="Yamamoto K."/>
            <person name="Antonio B.A."/>
            <person name="Baba T."/>
            <person name="Sakata K."/>
            <person name="Nagamura Y."/>
            <person name="Aoki H."/>
            <person name="Arikawa K."/>
            <person name="Arita K."/>
            <person name="Bito T."/>
            <person name="Chiden Y."/>
            <person name="Fujitsuka N."/>
            <person name="Fukunaka R."/>
            <person name="Hamada M."/>
            <person name="Harada C."/>
            <person name="Hayashi A."/>
            <person name="Hijishita S."/>
            <person name="Honda M."/>
            <person name="Hosokawa S."/>
            <person name="Ichikawa Y."/>
            <person name="Idonuma A."/>
            <person name="Iijima M."/>
            <person name="Ikeda M."/>
            <person name="Ikeno M."/>
            <person name="Ito K."/>
            <person name="Ito S."/>
            <person name="Ito T."/>
            <person name="Ito Y."/>
            <person name="Ito Y."/>
            <person name="Iwabuchi A."/>
            <person name="Kamiya K."/>
            <person name="Karasawa W."/>
            <person name="Kurita K."/>
            <person name="Katagiri S."/>
            <person name="Kikuta A."/>
            <person name="Kobayashi H."/>
            <person name="Kobayashi N."/>
            <person name="Machita K."/>
            <person name="Maehara T."/>
            <person name="Masukawa M."/>
            <person name="Mizubayashi T."/>
            <person name="Mukai Y."/>
            <person name="Nagasaki H."/>
            <person name="Nagata Y."/>
            <person name="Naito S."/>
            <person name="Nakashima M."/>
            <person name="Nakama Y."/>
            <person name="Nakamichi Y."/>
            <person name="Nakamura M."/>
            <person name="Meguro A."/>
            <person name="Negishi M."/>
            <person name="Ohta I."/>
            <person name="Ohta T."/>
            <person name="Okamoto M."/>
            <person name="Ono N."/>
            <person name="Saji S."/>
            <person name="Sakaguchi M."/>
            <person name="Sakai K."/>
            <person name="Shibata M."/>
            <person name="Shimokawa T."/>
            <person name="Song J."/>
            <person name="Takazaki Y."/>
            <person name="Terasawa K."/>
            <person name="Tsugane M."/>
            <person name="Tsuji K."/>
            <person name="Ueda S."/>
            <person name="Waki K."/>
            <person name="Yamagata H."/>
            <person name="Yamamoto M."/>
            <person name="Yamamoto S."/>
            <person name="Yamane H."/>
            <person name="Yoshiki S."/>
            <person name="Yoshihara R."/>
            <person name="Yukawa K."/>
            <person name="Zhong H."/>
            <person name="Yano M."/>
            <person name="Yuan Q."/>
            <person name="Ouyang S."/>
            <person name="Liu J."/>
            <person name="Jones K.M."/>
            <person name="Gansberger K."/>
            <person name="Moffat K."/>
            <person name="Hill J."/>
            <person name="Bera J."/>
            <person name="Fadrosh D."/>
            <person name="Jin S."/>
            <person name="Johri S."/>
            <person name="Kim M."/>
            <person name="Overton L."/>
            <person name="Reardon M."/>
            <person name="Tsitrin T."/>
            <person name="Vuong H."/>
            <person name="Weaver B."/>
            <person name="Ciecko A."/>
            <person name="Tallon L."/>
            <person name="Jackson J."/>
            <person name="Pai G."/>
            <person name="Aken S.V."/>
            <person name="Utterback T."/>
            <person name="Reidmuller S."/>
            <person name="Feldblyum T."/>
            <person name="Hsiao J."/>
            <person name="Zismann V."/>
            <person name="Iobst S."/>
            <person name="de Vazeille A.R."/>
            <person name="Buell C.R."/>
            <person name="Ying K."/>
            <person name="Li Y."/>
            <person name="Lu T."/>
            <person name="Huang Y."/>
            <person name="Zhao Q."/>
            <person name="Feng Q."/>
            <person name="Zhang L."/>
            <person name="Zhu J."/>
            <person name="Weng Q."/>
            <person name="Mu J."/>
            <person name="Lu Y."/>
            <person name="Fan D."/>
            <person name="Liu Y."/>
            <person name="Guan J."/>
            <person name="Zhang Y."/>
            <person name="Yu S."/>
            <person name="Liu X."/>
            <person name="Zhang Y."/>
            <person name="Hong G."/>
            <person name="Han B."/>
            <person name="Choisne N."/>
            <person name="Demange N."/>
            <person name="Orjeda G."/>
            <person name="Samain S."/>
            <person name="Cattolico L."/>
            <person name="Pelletier E."/>
            <person name="Couloux A."/>
            <person name="Segurens B."/>
            <person name="Wincker P."/>
            <person name="D'Hont A."/>
            <person name="Scarpelli C."/>
            <person name="Weissenbach J."/>
            <person name="Salanoubat M."/>
            <person name="Quetier F."/>
            <person name="Yu Y."/>
            <person name="Kim H.R."/>
            <person name="Rambo T."/>
            <person name="Currie J."/>
            <person name="Collura K."/>
            <person name="Luo M."/>
            <person name="Yang T."/>
            <person name="Ammiraju J.S.S."/>
            <person name="Engler F."/>
            <person name="Soderlund C."/>
            <person name="Wing R.A."/>
            <person name="Palmer L.E."/>
            <person name="de la Bastide M."/>
            <person name="Spiegel L."/>
            <person name="Nascimento L."/>
            <person name="Zutavern T."/>
            <person name="O'Shaughnessy A."/>
            <person name="Dike S."/>
            <person name="Dedhia N."/>
            <person name="Preston R."/>
            <person name="Balija V."/>
            <person name="McCombie W.R."/>
            <person name="Chow T."/>
            <person name="Chen H."/>
            <person name="Chung M."/>
            <person name="Chen C."/>
            <person name="Shaw J."/>
            <person name="Wu H."/>
            <person name="Hsiao K."/>
            <person name="Chao Y."/>
            <person name="Chu M."/>
            <person name="Cheng C."/>
            <person name="Hour A."/>
            <person name="Lee P."/>
            <person name="Lin S."/>
            <person name="Lin Y."/>
            <person name="Liou J."/>
            <person name="Liu S."/>
            <person name="Hsing Y."/>
            <person name="Raghuvanshi S."/>
            <person name="Mohanty A."/>
            <person name="Bharti A.K."/>
            <person name="Gaur A."/>
            <person name="Gupta V."/>
            <person name="Kumar D."/>
            <person name="Ravi V."/>
            <person name="Vij S."/>
            <person name="Kapur A."/>
            <person name="Khurana P."/>
            <person name="Khurana P."/>
            <person name="Khurana J.P."/>
            <person name="Tyagi A.K."/>
            <person name="Gaikwad K."/>
            <person name="Singh A."/>
            <person name="Dalal V."/>
            <person name="Srivastava S."/>
            <person name="Dixit A."/>
            <person name="Pal A.K."/>
            <person name="Ghazi I.A."/>
            <person name="Yadav M."/>
            <person name="Pandit A."/>
            <person name="Bhargava A."/>
            <person name="Sureshbabu K."/>
            <person name="Batra K."/>
            <person name="Sharma T.R."/>
            <person name="Mohapatra T."/>
            <person name="Singh N.K."/>
            <person name="Messing J."/>
            <person name="Nelson A.B."/>
            <person name="Fuks G."/>
            <person name="Kavchok S."/>
            <person name="Keizer G."/>
            <person name="Linton E."/>
            <person name="Llaca V."/>
            <person name="Song R."/>
            <person name="Tanyolac B."/>
            <person name="Young S."/>
            <person name="Ho-Il K."/>
            <person name="Hahn J.H."/>
            <person name="Sangsakoo G."/>
            <person name="Vanavichit A."/>
            <person name="de Mattos Luiz.A.T."/>
            <person name="Zimmer P.D."/>
            <person name="Malone G."/>
            <person name="Dellagostin O."/>
            <person name="de Oliveira A.C."/>
            <person name="Bevan M."/>
            <person name="Bancroft I."/>
            <person name="Minx P."/>
            <person name="Cordum H."/>
            <person name="Wilson R."/>
            <person name="Cheng Z."/>
            <person name="Jin W."/>
            <person name="Jiang J."/>
            <person name="Leong S.A."/>
            <person name="Iwama H."/>
            <person name="Gojobori T."/>
            <person name="Itoh T."/>
            <person name="Niimura Y."/>
            <person name="Fujii Y."/>
            <person name="Habara T."/>
            <person name="Sakai H."/>
            <person name="Sato Y."/>
            <person name="Wilson G."/>
            <person name="Kumar K."/>
            <person name="McCouch S."/>
            <person name="Juretic N."/>
            <person name="Hoen D."/>
            <person name="Wright S."/>
            <person name="Bruskiewich R."/>
            <person name="Bureau T."/>
            <person name="Miyao A."/>
            <person name="Hirochika H."/>
            <person name="Nishikawa T."/>
            <person name="Kadowaki K."/>
            <person name="Sugiura M."/>
            <person name="Burr B."/>
            <person name="Sasaki T."/>
        </authorList>
    </citation>
    <scope>NUCLEOTIDE SEQUENCE [LARGE SCALE GENOMIC DNA]</scope>
    <source>
        <strain evidence="4">cv. Nipponbare</strain>
    </source>
</reference>
<dbReference type="Proteomes" id="UP000817658">
    <property type="component" value="Chromosome 1"/>
</dbReference>
<evidence type="ECO:0000256" key="1">
    <source>
        <dbReference type="SAM" id="MobiDB-lite"/>
    </source>
</evidence>
<sequence length="159" mass="17321">MGQPSLSQTGLAAAATARLLAASASVTPWRHSDARRREPRGHRCKLPRRSLARRVCYLAYADTNTTSPAQREGVPSVACHRRRHPPAVQRQLVRDVPRREQRAPVAVGADSGGAGDRRRCHHHGALAQCAADADGEKKPSYGLTEKGRAMGLKRIHKAE</sequence>
<feature type="region of interest" description="Disordered" evidence="1">
    <location>
        <begin position="66"/>
        <end position="117"/>
    </location>
</feature>
<protein>
    <submittedName>
        <fullName evidence="2">Uncharacterized protein</fullName>
    </submittedName>
</protein>